<evidence type="ECO:0000313" key="19">
    <source>
        <dbReference type="EMBL" id="GFY35789.1"/>
    </source>
</evidence>
<keyword evidence="4 16" id="KW-0812">Transmembrane</keyword>
<comment type="caution">
    <text evidence="19">The sequence shown here is derived from an EMBL/GenBank/DDBJ whole genome shotgun (WGS) entry which is preliminary data.</text>
</comment>
<evidence type="ECO:0000256" key="11">
    <source>
        <dbReference type="ARBA" id="ARBA00023180"/>
    </source>
</evidence>
<evidence type="ECO:0000256" key="5">
    <source>
        <dbReference type="ARBA" id="ARBA00022847"/>
    </source>
</evidence>
<dbReference type="PRINTS" id="PR00176">
    <property type="entry name" value="NANEUSMPORT"/>
</dbReference>
<keyword evidence="11" id="KW-0325">Glycoprotein</keyword>
<dbReference type="GO" id="GO:0015074">
    <property type="term" value="P:DNA integration"/>
    <property type="evidence" value="ECO:0007669"/>
    <property type="project" value="InterPro"/>
</dbReference>
<feature type="binding site" evidence="15">
    <location>
        <position position="272"/>
    </location>
    <ligand>
        <name>Na(+)</name>
        <dbReference type="ChEBI" id="CHEBI:29101"/>
        <label>1</label>
    </ligand>
</feature>
<keyword evidence="9" id="KW-0406">Ion transport</keyword>
<keyword evidence="8 15" id="KW-0915">Sodium</keyword>
<feature type="binding site" evidence="15">
    <location>
        <position position="375"/>
    </location>
    <ligand>
        <name>Na(+)</name>
        <dbReference type="ChEBI" id="CHEBI:29101"/>
        <label>1</label>
    </ligand>
</feature>
<dbReference type="GO" id="GO:0005283">
    <property type="term" value="F:amino acid:sodium symporter activity"/>
    <property type="evidence" value="ECO:0007669"/>
    <property type="project" value="TreeGrafter"/>
</dbReference>
<keyword evidence="5" id="KW-0769">Symport</keyword>
<dbReference type="GO" id="GO:0005886">
    <property type="term" value="C:plasma membrane"/>
    <property type="evidence" value="ECO:0007669"/>
    <property type="project" value="TreeGrafter"/>
</dbReference>
<keyword evidence="15" id="KW-0479">Metal-binding</keyword>
<dbReference type="GO" id="GO:0089718">
    <property type="term" value="P:amino acid import across plasma membrane"/>
    <property type="evidence" value="ECO:0007669"/>
    <property type="project" value="TreeGrafter"/>
</dbReference>
<comment type="similarity">
    <text evidence="2">Belongs to the sodium:neurotransmitter symporter (SNF) (TC 2.A.22) family.</text>
</comment>
<evidence type="ECO:0000256" key="2">
    <source>
        <dbReference type="ARBA" id="ARBA00006459"/>
    </source>
</evidence>
<dbReference type="GO" id="GO:0006313">
    <property type="term" value="P:DNA transposition"/>
    <property type="evidence" value="ECO:0007669"/>
    <property type="project" value="InterPro"/>
</dbReference>
<keyword evidence="12" id="KW-0739">Sodium transport</keyword>
<dbReference type="InterPro" id="IPR002492">
    <property type="entry name" value="Transposase_Tc1-like"/>
</dbReference>
<dbReference type="InterPro" id="IPR037272">
    <property type="entry name" value="SNS_sf"/>
</dbReference>
<dbReference type="AlphaFoldDB" id="A0A8X6WK71"/>
<keyword evidence="7 16" id="KW-1133">Transmembrane helix</keyword>
<dbReference type="PANTHER" id="PTHR11616:SF321">
    <property type="entry name" value="SODIUM-DEPENDENT NUTRIENT AMINO ACID TRANSPORTER 1-RELATED"/>
    <property type="match status" value="1"/>
</dbReference>
<dbReference type="Proteomes" id="UP000887159">
    <property type="component" value="Unassembled WGS sequence"/>
</dbReference>
<feature type="binding site" evidence="15">
    <location>
        <position position="371"/>
    </location>
    <ligand>
        <name>Na(+)</name>
        <dbReference type="ChEBI" id="CHEBI:29101"/>
        <label>1</label>
    </ligand>
</feature>
<dbReference type="SUPFAM" id="SSF161070">
    <property type="entry name" value="SNF-like"/>
    <property type="match status" value="1"/>
</dbReference>
<name>A0A8X6WK71_TRICX</name>
<dbReference type="EMBL" id="BMAU01021435">
    <property type="protein sequence ID" value="GFY35789.1"/>
    <property type="molecule type" value="Genomic_DNA"/>
</dbReference>
<feature type="transmembrane region" description="Helical" evidence="16">
    <location>
        <begin position="359"/>
        <end position="380"/>
    </location>
</feature>
<evidence type="ECO:0000256" key="1">
    <source>
        <dbReference type="ARBA" id="ARBA00004141"/>
    </source>
</evidence>
<evidence type="ECO:0000313" key="20">
    <source>
        <dbReference type="Proteomes" id="UP000887159"/>
    </source>
</evidence>
<feature type="domain" description="Transposase Tc1-like" evidence="17">
    <location>
        <begin position="37"/>
        <end position="76"/>
    </location>
</feature>
<evidence type="ECO:0000256" key="12">
    <source>
        <dbReference type="ARBA" id="ARBA00023201"/>
    </source>
</evidence>
<dbReference type="InterPro" id="IPR036397">
    <property type="entry name" value="RNaseH_sf"/>
</dbReference>
<dbReference type="GO" id="GO:0046872">
    <property type="term" value="F:metal ion binding"/>
    <property type="evidence" value="ECO:0007669"/>
    <property type="project" value="UniProtKB-KW"/>
</dbReference>
<evidence type="ECO:0000256" key="6">
    <source>
        <dbReference type="ARBA" id="ARBA00022970"/>
    </source>
</evidence>
<dbReference type="Pfam" id="PF01498">
    <property type="entry name" value="HTH_Tnp_Tc3_2"/>
    <property type="match status" value="2"/>
</dbReference>
<feature type="binding site" evidence="15">
    <location>
        <position position="374"/>
    </location>
    <ligand>
        <name>Na(+)</name>
        <dbReference type="ChEBI" id="CHEBI:29101"/>
        <label>1</label>
    </ligand>
</feature>
<feature type="transmembrane region" description="Helical" evidence="16">
    <location>
        <begin position="298"/>
        <end position="323"/>
    </location>
</feature>
<evidence type="ECO:0000256" key="13">
    <source>
        <dbReference type="ARBA" id="ARBA00037785"/>
    </source>
</evidence>
<evidence type="ECO:0000259" key="18">
    <source>
        <dbReference type="Pfam" id="PF13358"/>
    </source>
</evidence>
<keyword evidence="3" id="KW-0813">Transport</keyword>
<feature type="transmembrane region" description="Helical" evidence="16">
    <location>
        <begin position="431"/>
        <end position="454"/>
    </location>
</feature>
<evidence type="ECO:0000256" key="8">
    <source>
        <dbReference type="ARBA" id="ARBA00023053"/>
    </source>
</evidence>
<evidence type="ECO:0000256" key="9">
    <source>
        <dbReference type="ARBA" id="ARBA00023065"/>
    </source>
</evidence>
<feature type="transmembrane region" description="Helical" evidence="16">
    <location>
        <begin position="401"/>
        <end position="425"/>
    </location>
</feature>
<proteinExistence type="inferred from homology"/>
<sequence length="645" mass="73362">MSSRHHIDDFMRGRIIGKIEEGRKITDVARSLTDLRKPVARRLRGGGLYARRPVVCVPLTRQHRTARLQWCREHHNWTEQDWVCVLFSDESRFSLSSDCRRQLIWRESGTVYRPENIQEKDRYPTCSIMVWAGIMINGCTRLHVVANGTMTGQRYIDEVLLPHVRLFRGAVGDKFVFMDDNATCHRTLAVQDCLDSEGIQRFVLPASSPDLNPIGNVCGMLWGGKLLVENIIRQTRTPSSVHSQRNWINCLNSCWIMLCKVWQAAAGQMFFSLGVSMGALIMYSSYNDFRNDIFRDAMVVSVLDTVTSIISGMVIFSVLGAMAHDLGPGTSVEDVVASGPGLAFMAYPEALSRLPVPQLWSILFFFMLFILGLDSEFALMENVLTSFCDEYPRLRNHKSKFCIALGIICFLLGLPCTTRGGQYILEMMDKYGGGTAVVCVAVVESMAIAWMYGVDRFCEDIKFMLGTKPGIYWRITWKVTAPAILTVDDFMRGRIIGKIEGRKITDVAREFDIAHSVVSRLWKSFKTTGMCSRRHGGGRVRRKQISRKTLARRLRGGGLYARRPVVCAPLTRQHRTARLQWCREHHIIGLNRTGYAYYSQMSRFSLSSDCRRQLIWRESGTAYRPENIRKRTDIRHAVSWCGPAS</sequence>
<evidence type="ECO:0000256" key="3">
    <source>
        <dbReference type="ARBA" id="ARBA00022448"/>
    </source>
</evidence>
<dbReference type="GO" id="GO:0015179">
    <property type="term" value="F:L-amino acid transmembrane transporter activity"/>
    <property type="evidence" value="ECO:0007669"/>
    <property type="project" value="TreeGrafter"/>
</dbReference>
<comment type="subcellular location">
    <subcellularLocation>
        <location evidence="1">Membrane</location>
        <topology evidence="1">Multi-pass membrane protein</topology>
    </subcellularLocation>
</comment>
<evidence type="ECO:0000256" key="4">
    <source>
        <dbReference type="ARBA" id="ARBA00022692"/>
    </source>
</evidence>
<dbReference type="Pfam" id="PF13358">
    <property type="entry name" value="DDE_3"/>
    <property type="match status" value="1"/>
</dbReference>
<dbReference type="InterPro" id="IPR038717">
    <property type="entry name" value="Tc1-like_DDE_dom"/>
</dbReference>
<evidence type="ECO:0000256" key="10">
    <source>
        <dbReference type="ARBA" id="ARBA00023136"/>
    </source>
</evidence>
<dbReference type="Gene3D" id="3.30.420.10">
    <property type="entry name" value="Ribonuclease H-like superfamily/Ribonuclease H"/>
    <property type="match status" value="2"/>
</dbReference>
<dbReference type="Pfam" id="PF00209">
    <property type="entry name" value="SNF"/>
    <property type="match status" value="1"/>
</dbReference>
<evidence type="ECO:0000256" key="7">
    <source>
        <dbReference type="ARBA" id="ARBA00022989"/>
    </source>
</evidence>
<protein>
    <recommendedName>
        <fullName evidence="14">Sodium-dependent nutrient amino acid transporter 1</fullName>
    </recommendedName>
</protein>
<keyword evidence="6" id="KW-0029">Amino-acid transport</keyword>
<evidence type="ECO:0000259" key="17">
    <source>
        <dbReference type="Pfam" id="PF01498"/>
    </source>
</evidence>
<dbReference type="InterPro" id="IPR000175">
    <property type="entry name" value="Na/ntran_symport"/>
</dbReference>
<evidence type="ECO:0000256" key="15">
    <source>
        <dbReference type="PIRSR" id="PIRSR600175-1"/>
    </source>
</evidence>
<dbReference type="PROSITE" id="PS50267">
    <property type="entry name" value="NA_NEUROTRAN_SYMP_3"/>
    <property type="match status" value="1"/>
</dbReference>
<comment type="function">
    <text evidence="13">Unusual broad substrate spectrum amino acid:sodium cotransporter that promotes absorption of the D isomers of essential amino acids. Neutral amino acids are the preferred substrates, especially methionine and phenylalanine.</text>
</comment>
<feature type="domain" description="Transposase Tc1-like" evidence="17">
    <location>
        <begin position="543"/>
        <end position="585"/>
    </location>
</feature>
<evidence type="ECO:0000256" key="14">
    <source>
        <dbReference type="ARBA" id="ARBA00040215"/>
    </source>
</evidence>
<accession>A0A8X6WK71</accession>
<feature type="domain" description="Tc1-like transposase DDE" evidence="18">
    <location>
        <begin position="85"/>
        <end position="219"/>
    </location>
</feature>
<organism evidence="19 20">
    <name type="scientific">Trichonephila clavipes</name>
    <name type="common">Golden silk orbweaver</name>
    <name type="synonym">Nephila clavipes</name>
    <dbReference type="NCBI Taxonomy" id="2585209"/>
    <lineage>
        <taxon>Eukaryota</taxon>
        <taxon>Metazoa</taxon>
        <taxon>Ecdysozoa</taxon>
        <taxon>Arthropoda</taxon>
        <taxon>Chelicerata</taxon>
        <taxon>Arachnida</taxon>
        <taxon>Araneae</taxon>
        <taxon>Araneomorphae</taxon>
        <taxon>Entelegynae</taxon>
        <taxon>Araneoidea</taxon>
        <taxon>Nephilidae</taxon>
        <taxon>Trichonephila</taxon>
    </lineage>
</organism>
<dbReference type="PANTHER" id="PTHR11616">
    <property type="entry name" value="SODIUM/CHLORIDE DEPENDENT TRANSPORTER"/>
    <property type="match status" value="1"/>
</dbReference>
<dbReference type="GO" id="GO:0003677">
    <property type="term" value="F:DNA binding"/>
    <property type="evidence" value="ECO:0007669"/>
    <property type="project" value="InterPro"/>
</dbReference>
<reference evidence="19" key="1">
    <citation type="submission" date="2020-08" db="EMBL/GenBank/DDBJ databases">
        <title>Multicomponent nature underlies the extraordinary mechanical properties of spider dragline silk.</title>
        <authorList>
            <person name="Kono N."/>
            <person name="Nakamura H."/>
            <person name="Mori M."/>
            <person name="Yoshida Y."/>
            <person name="Ohtoshi R."/>
            <person name="Malay A.D."/>
            <person name="Moran D.A.P."/>
            <person name="Tomita M."/>
            <person name="Numata K."/>
            <person name="Arakawa K."/>
        </authorList>
    </citation>
    <scope>NUCLEOTIDE SEQUENCE</scope>
</reference>
<keyword evidence="10 16" id="KW-0472">Membrane</keyword>
<gene>
    <name evidence="19" type="primary">slc6a5</name>
    <name evidence="19" type="ORF">TNCV_4841661</name>
</gene>
<evidence type="ECO:0000256" key="16">
    <source>
        <dbReference type="SAM" id="Phobius"/>
    </source>
</evidence>
<dbReference type="CDD" id="cd10324">
    <property type="entry name" value="SLC6sbd"/>
    <property type="match status" value="1"/>
</dbReference>
<feature type="transmembrane region" description="Helical" evidence="16">
    <location>
        <begin position="261"/>
        <end position="286"/>
    </location>
</feature>
<keyword evidence="20" id="KW-1185">Reference proteome</keyword>